<dbReference type="AlphaFoldDB" id="A0A6J6I2F7"/>
<dbReference type="EMBL" id="CAEZVF010000049">
    <property type="protein sequence ID" value="CAB4619516.1"/>
    <property type="molecule type" value="Genomic_DNA"/>
</dbReference>
<name>A0A6J6I2F7_9ZZZZ</name>
<dbReference type="SUPFAM" id="SSF55961">
    <property type="entry name" value="Bet v1-like"/>
    <property type="match status" value="1"/>
</dbReference>
<evidence type="ECO:0000313" key="1">
    <source>
        <dbReference type="EMBL" id="CAB4619516.1"/>
    </source>
</evidence>
<reference evidence="1" key="1">
    <citation type="submission" date="2020-05" db="EMBL/GenBank/DDBJ databases">
        <authorList>
            <person name="Chiriac C."/>
            <person name="Salcher M."/>
            <person name="Ghai R."/>
            <person name="Kavagutti S V."/>
        </authorList>
    </citation>
    <scope>NUCLEOTIDE SEQUENCE</scope>
</reference>
<dbReference type="Pfam" id="PF10698">
    <property type="entry name" value="DUF2505"/>
    <property type="match status" value="1"/>
</dbReference>
<proteinExistence type="predicted"/>
<protein>
    <submittedName>
        <fullName evidence="1">Unannotated protein</fullName>
    </submittedName>
</protein>
<accession>A0A6J6I2F7</accession>
<dbReference type="InterPro" id="IPR019639">
    <property type="entry name" value="DUF2505"/>
</dbReference>
<sequence>MQLTFEHTFDAPIDTVFAMLTSAELYAALDDQAQVTIHQQDQVCTVRIERAFPTDDIPSPARSLVGDAIQILEVTQWVAAGKGFSATFDVRAPGKPLTFIGTIELGSAKTKTTFALSGNVKVNVPLIGGGLEKQVGELLTFQLQETASQAQELLR</sequence>
<organism evidence="1">
    <name type="scientific">freshwater metagenome</name>
    <dbReference type="NCBI Taxonomy" id="449393"/>
    <lineage>
        <taxon>unclassified sequences</taxon>
        <taxon>metagenomes</taxon>
        <taxon>ecological metagenomes</taxon>
    </lineage>
</organism>
<gene>
    <name evidence="1" type="ORF">UFOPK1939_00462</name>
</gene>